<evidence type="ECO:0000313" key="1">
    <source>
        <dbReference type="EMBL" id="RQG91524.1"/>
    </source>
</evidence>
<dbReference type="NCBIfam" id="NF033541">
    <property type="entry name" value="transpos_ISH3"/>
    <property type="match status" value="1"/>
</dbReference>
<dbReference type="Proteomes" id="UP000273828">
    <property type="component" value="Unassembled WGS sequence"/>
</dbReference>
<dbReference type="EMBL" id="REFY01000002">
    <property type="protein sequence ID" value="RQG91524.1"/>
    <property type="molecule type" value="Genomic_DNA"/>
</dbReference>
<gene>
    <name evidence="1" type="ORF">EA462_06065</name>
</gene>
<protein>
    <submittedName>
        <fullName evidence="1">ISH3 family transposase</fullName>
    </submittedName>
</protein>
<dbReference type="AlphaFoldDB" id="A0A3N6LV42"/>
<evidence type="ECO:0000313" key="2">
    <source>
        <dbReference type="Proteomes" id="UP000273828"/>
    </source>
</evidence>
<accession>A0A3N6LV42</accession>
<comment type="caution">
    <text evidence="1">The sequence shown here is derived from an EMBL/GenBank/DDBJ whole genome shotgun (WGS) entry which is preliminary data.</text>
</comment>
<dbReference type="OrthoDB" id="320778at2157"/>
<organism evidence="1 2">
    <name type="scientific">Natrarchaeobius halalkaliphilus</name>
    <dbReference type="NCBI Taxonomy" id="1679091"/>
    <lineage>
        <taxon>Archaea</taxon>
        <taxon>Methanobacteriati</taxon>
        <taxon>Methanobacteriota</taxon>
        <taxon>Stenosarchaea group</taxon>
        <taxon>Halobacteria</taxon>
        <taxon>Halobacteriales</taxon>
        <taxon>Natrialbaceae</taxon>
        <taxon>Natrarchaeobius</taxon>
    </lineage>
</organism>
<proteinExistence type="predicted"/>
<sequence length="388" mass="44400">MFNPTQADGSIHEDQVLNFLVNTIDEEVELDLALNAKTTSEDVHEVLVGTCADGTSVSTLCEKSEDSPHHNTVLYHLREKFDLESVERIGNTLLQKDVLDVLPEQVEVCADLHLRPYYGDEDETDGLYHSEAKRGTTAFHAYATLYARVTNKRFTLTVRRLEDGDTASCVLAEFLGVLDGLDFSVKAVYLDREFYDSKCLTLLQAPNYAYVMPIVRWGKTIKQELSEGWSRVIQHDLTGKLDGPAVTVEFPVYIDCAYQNGRYNEHGVARHGYAADAPFIDTPRDARYHYAKRFGIEASYRLSEQSIATTSTQDPVVRLLYVVVSLLLQNVWRYLHWEYVATPRRGGRRLWSWPFKEFINMIRRAAWTSLAVRRAVPTNRPPDDRFHR</sequence>
<reference evidence="1 2" key="1">
    <citation type="submission" date="2018-10" db="EMBL/GenBank/DDBJ databases">
        <title>Natrarchaeobius chitinivorans gen. nov., sp. nov., and Natrarchaeobius haloalkaliphilus sp. nov., alkaliphilic, chitin-utilizing haloarchaea from hypersaline alkaline lakes.</title>
        <authorList>
            <person name="Sorokin D.Y."/>
            <person name="Elcheninov A.G."/>
            <person name="Kostrikina N.A."/>
            <person name="Bale N.J."/>
            <person name="Sinninghe Damste J.S."/>
            <person name="Khijniak T.V."/>
            <person name="Kublanov I.V."/>
            <person name="Toshchakov S.V."/>
        </authorList>
    </citation>
    <scope>NUCLEOTIDE SEQUENCE [LARGE SCALE GENOMIC DNA]</scope>
    <source>
        <strain evidence="1 2">AArcht-Sl</strain>
    </source>
</reference>
<name>A0A3N6LV42_9EURY</name>
<dbReference type="RefSeq" id="WP_124177657.1">
    <property type="nucleotide sequence ID" value="NZ_REFY01000002.1"/>
</dbReference>
<keyword evidence="2" id="KW-1185">Reference proteome</keyword>
<dbReference type="PANTHER" id="PTHR33252:SF2">
    <property type="entry name" value="TRANSPOSASE IS4-LIKE DOMAIN-CONTAINING PROTEIN"/>
    <property type="match status" value="1"/>
</dbReference>
<dbReference type="PANTHER" id="PTHR33252">
    <property type="entry name" value="THIRD ORF IN TRANSPOSON ISC1160"/>
    <property type="match status" value="1"/>
</dbReference>